<evidence type="ECO:0000259" key="1">
    <source>
        <dbReference type="Pfam" id="PF01869"/>
    </source>
</evidence>
<name>A0A506TYD2_9HYPH</name>
<dbReference type="InterPro" id="IPR002731">
    <property type="entry name" value="ATPase_BadF"/>
</dbReference>
<keyword evidence="2" id="KW-0808">Transferase</keyword>
<gene>
    <name evidence="2" type="ORF">FJU11_15360</name>
</gene>
<dbReference type="GO" id="GO:0016301">
    <property type="term" value="F:kinase activity"/>
    <property type="evidence" value="ECO:0007669"/>
    <property type="project" value="UniProtKB-KW"/>
</dbReference>
<dbReference type="Gene3D" id="3.30.420.40">
    <property type="match status" value="2"/>
</dbReference>
<dbReference type="AlphaFoldDB" id="A0A506TYD2"/>
<dbReference type="PANTHER" id="PTHR43190:SF3">
    <property type="entry name" value="N-ACETYL-D-GLUCOSAMINE KINASE"/>
    <property type="match status" value="1"/>
</dbReference>
<feature type="domain" description="ATPase BadF/BadG/BcrA/BcrD type" evidence="1">
    <location>
        <begin position="6"/>
        <end position="266"/>
    </location>
</feature>
<organism evidence="2 3">
    <name type="scientific">Pararhizobium mangrovi</name>
    <dbReference type="NCBI Taxonomy" id="2590452"/>
    <lineage>
        <taxon>Bacteria</taxon>
        <taxon>Pseudomonadati</taxon>
        <taxon>Pseudomonadota</taxon>
        <taxon>Alphaproteobacteria</taxon>
        <taxon>Hyphomicrobiales</taxon>
        <taxon>Rhizobiaceae</taxon>
        <taxon>Rhizobium/Agrobacterium group</taxon>
        <taxon>Pararhizobium</taxon>
    </lineage>
</organism>
<accession>A0A506TYD2</accession>
<dbReference type="Proteomes" id="UP000320314">
    <property type="component" value="Unassembled WGS sequence"/>
</dbReference>
<dbReference type="InterPro" id="IPR043129">
    <property type="entry name" value="ATPase_NBD"/>
</dbReference>
<sequence>MNTTFLGIDMGGTGSRFALVDRDGTLIVRGVAGGGTGNLFSDAARSEFHEAIAEIATACRPHAITATVAGITGLGAPVEPTARGILADVLDLPVDAIGLFNDAELAYHAAFSPGEGHLIAAGTGTIGLHVAPDGTSTRVGGRGPLIDDAGSGSWLALRALEAVFRDIDRNGRPTETAILARHLFAAIDGYDWDTVRGYVYGNGRGKLGELAVAVSAAESEGDPIAADLMKRAGDELALLANALRARCGRLPIHVTGRVPSLSPVLRDTFRQALGDVQIRFEAIDVALAAAQLAVKNFGGRAR</sequence>
<dbReference type="Pfam" id="PF01869">
    <property type="entry name" value="BcrAD_BadFG"/>
    <property type="match status" value="1"/>
</dbReference>
<keyword evidence="2" id="KW-0418">Kinase</keyword>
<dbReference type="PANTHER" id="PTHR43190">
    <property type="entry name" value="N-ACETYL-D-GLUCOSAMINE KINASE"/>
    <property type="match status" value="1"/>
</dbReference>
<dbReference type="RefSeq" id="WP_141167958.1">
    <property type="nucleotide sequence ID" value="NZ_VHLH01000032.1"/>
</dbReference>
<dbReference type="InterPro" id="IPR052519">
    <property type="entry name" value="Euk-type_GlcNAc_Kinase"/>
</dbReference>
<dbReference type="SUPFAM" id="SSF53067">
    <property type="entry name" value="Actin-like ATPase domain"/>
    <property type="match status" value="2"/>
</dbReference>
<dbReference type="OrthoDB" id="63487at2"/>
<keyword evidence="3" id="KW-1185">Reference proteome</keyword>
<proteinExistence type="predicted"/>
<evidence type="ECO:0000313" key="3">
    <source>
        <dbReference type="Proteomes" id="UP000320314"/>
    </source>
</evidence>
<dbReference type="EMBL" id="VHLH01000032">
    <property type="protein sequence ID" value="TPW26326.1"/>
    <property type="molecule type" value="Genomic_DNA"/>
</dbReference>
<comment type="caution">
    <text evidence="2">The sequence shown here is derived from an EMBL/GenBank/DDBJ whole genome shotgun (WGS) entry which is preliminary data.</text>
</comment>
<evidence type="ECO:0000313" key="2">
    <source>
        <dbReference type="EMBL" id="TPW26326.1"/>
    </source>
</evidence>
<reference evidence="2 3" key="1">
    <citation type="submission" date="2019-06" db="EMBL/GenBank/DDBJ databases">
        <authorList>
            <person name="Li M."/>
        </authorList>
    </citation>
    <scope>NUCLEOTIDE SEQUENCE [LARGE SCALE GENOMIC DNA]</scope>
    <source>
        <strain evidence="2 3">BGMRC6574</strain>
    </source>
</reference>
<protein>
    <submittedName>
        <fullName evidence="2">N-acetylglucosamine kinase</fullName>
    </submittedName>
</protein>